<proteinExistence type="predicted"/>
<name>A0A0E9XYH3_ANGAN</name>
<dbReference type="EMBL" id="GBXM01001849">
    <property type="protein sequence ID" value="JAI06729.1"/>
    <property type="molecule type" value="Transcribed_RNA"/>
</dbReference>
<organism evidence="1">
    <name type="scientific">Anguilla anguilla</name>
    <name type="common">European freshwater eel</name>
    <name type="synonym">Muraena anguilla</name>
    <dbReference type="NCBI Taxonomy" id="7936"/>
    <lineage>
        <taxon>Eukaryota</taxon>
        <taxon>Metazoa</taxon>
        <taxon>Chordata</taxon>
        <taxon>Craniata</taxon>
        <taxon>Vertebrata</taxon>
        <taxon>Euteleostomi</taxon>
        <taxon>Actinopterygii</taxon>
        <taxon>Neopterygii</taxon>
        <taxon>Teleostei</taxon>
        <taxon>Anguilliformes</taxon>
        <taxon>Anguillidae</taxon>
        <taxon>Anguilla</taxon>
    </lineage>
</organism>
<accession>A0A0E9XYH3</accession>
<sequence length="24" mass="3086">MSDRSFIQLIFHWQRQRQTIMHLL</sequence>
<evidence type="ECO:0000313" key="1">
    <source>
        <dbReference type="EMBL" id="JAI06729.1"/>
    </source>
</evidence>
<dbReference type="AlphaFoldDB" id="A0A0E9XYH3"/>
<protein>
    <submittedName>
        <fullName evidence="1">Uncharacterized protein</fullName>
    </submittedName>
</protein>
<reference evidence="1" key="2">
    <citation type="journal article" date="2015" name="Fish Shellfish Immunol.">
        <title>Early steps in the European eel (Anguilla anguilla)-Vibrio vulnificus interaction in the gills: Role of the RtxA13 toxin.</title>
        <authorList>
            <person name="Callol A."/>
            <person name="Pajuelo D."/>
            <person name="Ebbesson L."/>
            <person name="Teles M."/>
            <person name="MacKenzie S."/>
            <person name="Amaro C."/>
        </authorList>
    </citation>
    <scope>NUCLEOTIDE SEQUENCE</scope>
</reference>
<reference evidence="1" key="1">
    <citation type="submission" date="2014-11" db="EMBL/GenBank/DDBJ databases">
        <authorList>
            <person name="Amaro Gonzalez C."/>
        </authorList>
    </citation>
    <scope>NUCLEOTIDE SEQUENCE</scope>
</reference>